<evidence type="ECO:0000313" key="1">
    <source>
        <dbReference type="EMBL" id="KIJ13927.1"/>
    </source>
</evidence>
<dbReference type="Proteomes" id="UP000053647">
    <property type="component" value="Unassembled WGS sequence"/>
</dbReference>
<proteinExistence type="predicted"/>
<feature type="non-terminal residue" evidence="1">
    <location>
        <position position="71"/>
    </location>
</feature>
<dbReference type="AlphaFoldDB" id="A0A0C9U2Y8"/>
<accession>A0A0C9U2Y8</accession>
<evidence type="ECO:0000313" key="2">
    <source>
        <dbReference type="Proteomes" id="UP000053647"/>
    </source>
</evidence>
<dbReference type="OrthoDB" id="2698482at2759"/>
<dbReference type="EMBL" id="KN819347">
    <property type="protein sequence ID" value="KIJ13927.1"/>
    <property type="molecule type" value="Genomic_DNA"/>
</dbReference>
<reference evidence="2" key="2">
    <citation type="submission" date="2015-01" db="EMBL/GenBank/DDBJ databases">
        <title>Evolutionary Origins and Diversification of the Mycorrhizal Mutualists.</title>
        <authorList>
            <consortium name="DOE Joint Genome Institute"/>
            <consortium name="Mycorrhizal Genomics Consortium"/>
            <person name="Kohler A."/>
            <person name="Kuo A."/>
            <person name="Nagy L.G."/>
            <person name="Floudas D."/>
            <person name="Copeland A."/>
            <person name="Barry K.W."/>
            <person name="Cichocki N."/>
            <person name="Veneault-Fourrey C."/>
            <person name="LaButti K."/>
            <person name="Lindquist E.A."/>
            <person name="Lipzen A."/>
            <person name="Lundell T."/>
            <person name="Morin E."/>
            <person name="Murat C."/>
            <person name="Riley R."/>
            <person name="Ohm R."/>
            <person name="Sun H."/>
            <person name="Tunlid A."/>
            <person name="Henrissat B."/>
            <person name="Grigoriev I.V."/>
            <person name="Hibbett D.S."/>
            <person name="Martin F."/>
        </authorList>
    </citation>
    <scope>NUCLEOTIDE SEQUENCE [LARGE SCALE GENOMIC DNA]</scope>
    <source>
        <strain evidence="2">ATCC 200175</strain>
    </source>
</reference>
<dbReference type="HOGENOM" id="CLU_190883_0_0_1"/>
<organism evidence="1 2">
    <name type="scientific">Paxillus involutus ATCC 200175</name>
    <dbReference type="NCBI Taxonomy" id="664439"/>
    <lineage>
        <taxon>Eukaryota</taxon>
        <taxon>Fungi</taxon>
        <taxon>Dikarya</taxon>
        <taxon>Basidiomycota</taxon>
        <taxon>Agaricomycotina</taxon>
        <taxon>Agaricomycetes</taxon>
        <taxon>Agaricomycetidae</taxon>
        <taxon>Boletales</taxon>
        <taxon>Paxilineae</taxon>
        <taxon>Paxillaceae</taxon>
        <taxon>Paxillus</taxon>
    </lineage>
</organism>
<gene>
    <name evidence="1" type="ORF">PAXINDRAFT_80119</name>
</gene>
<protein>
    <submittedName>
        <fullName evidence="1">Uncharacterized protein</fullName>
    </submittedName>
</protein>
<sequence>LAMPCREYRAFLLNHSLHTSFVQVLADSIWVRMLLGMKYRDCGNIETSGLGYSMSRTTKIKPGEDSVLLDG</sequence>
<reference evidence="1 2" key="1">
    <citation type="submission" date="2014-06" db="EMBL/GenBank/DDBJ databases">
        <authorList>
            <consortium name="DOE Joint Genome Institute"/>
            <person name="Kuo A."/>
            <person name="Kohler A."/>
            <person name="Nagy L.G."/>
            <person name="Floudas D."/>
            <person name="Copeland A."/>
            <person name="Barry K.W."/>
            <person name="Cichocki N."/>
            <person name="Veneault-Fourrey C."/>
            <person name="LaButti K."/>
            <person name="Lindquist E.A."/>
            <person name="Lipzen A."/>
            <person name="Lundell T."/>
            <person name="Morin E."/>
            <person name="Murat C."/>
            <person name="Sun H."/>
            <person name="Tunlid A."/>
            <person name="Henrissat B."/>
            <person name="Grigoriev I.V."/>
            <person name="Hibbett D.S."/>
            <person name="Martin F."/>
            <person name="Nordberg H.P."/>
            <person name="Cantor M.N."/>
            <person name="Hua S.X."/>
        </authorList>
    </citation>
    <scope>NUCLEOTIDE SEQUENCE [LARGE SCALE GENOMIC DNA]</scope>
    <source>
        <strain evidence="1 2">ATCC 200175</strain>
    </source>
</reference>
<name>A0A0C9U2Y8_PAXIN</name>
<keyword evidence="2" id="KW-1185">Reference proteome</keyword>